<comment type="similarity">
    <text evidence="1">Belongs to the LysR transcriptional regulatory family.</text>
</comment>
<accession>A0A560F0D4</accession>
<evidence type="ECO:0000313" key="6">
    <source>
        <dbReference type="EMBL" id="TWB15103.1"/>
    </source>
</evidence>
<organism evidence="6 7">
    <name type="scientific">Nitrospirillum amazonense</name>
    <dbReference type="NCBI Taxonomy" id="28077"/>
    <lineage>
        <taxon>Bacteria</taxon>
        <taxon>Pseudomonadati</taxon>
        <taxon>Pseudomonadota</taxon>
        <taxon>Alphaproteobacteria</taxon>
        <taxon>Rhodospirillales</taxon>
        <taxon>Azospirillaceae</taxon>
        <taxon>Nitrospirillum</taxon>
    </lineage>
</organism>
<dbReference type="PRINTS" id="PR00039">
    <property type="entry name" value="HTHLYSR"/>
</dbReference>
<dbReference type="Gene3D" id="3.40.190.10">
    <property type="entry name" value="Periplasmic binding protein-like II"/>
    <property type="match status" value="2"/>
</dbReference>
<evidence type="ECO:0000256" key="4">
    <source>
        <dbReference type="ARBA" id="ARBA00023163"/>
    </source>
</evidence>
<dbReference type="Pfam" id="PF03466">
    <property type="entry name" value="LysR_substrate"/>
    <property type="match status" value="1"/>
</dbReference>
<dbReference type="SUPFAM" id="SSF53850">
    <property type="entry name" value="Periplasmic binding protein-like II"/>
    <property type="match status" value="1"/>
</dbReference>
<name>A0A560F0D4_9PROT</name>
<evidence type="ECO:0000256" key="1">
    <source>
        <dbReference type="ARBA" id="ARBA00009437"/>
    </source>
</evidence>
<evidence type="ECO:0000259" key="5">
    <source>
        <dbReference type="PROSITE" id="PS50931"/>
    </source>
</evidence>
<gene>
    <name evidence="6" type="ORF">FBZ89_11681</name>
</gene>
<evidence type="ECO:0000256" key="3">
    <source>
        <dbReference type="ARBA" id="ARBA00023125"/>
    </source>
</evidence>
<dbReference type="Proteomes" id="UP000319859">
    <property type="component" value="Unassembled WGS sequence"/>
</dbReference>
<dbReference type="InterPro" id="IPR005119">
    <property type="entry name" value="LysR_subst-bd"/>
</dbReference>
<dbReference type="GO" id="GO:0003677">
    <property type="term" value="F:DNA binding"/>
    <property type="evidence" value="ECO:0007669"/>
    <property type="project" value="UniProtKB-KW"/>
</dbReference>
<dbReference type="EMBL" id="VITN01000016">
    <property type="protein sequence ID" value="TWB15103.1"/>
    <property type="molecule type" value="Genomic_DNA"/>
</dbReference>
<dbReference type="GO" id="GO:0003700">
    <property type="term" value="F:DNA-binding transcription factor activity"/>
    <property type="evidence" value="ECO:0007669"/>
    <property type="project" value="InterPro"/>
</dbReference>
<proteinExistence type="inferred from homology"/>
<keyword evidence="2" id="KW-0805">Transcription regulation</keyword>
<dbReference type="PANTHER" id="PTHR30346">
    <property type="entry name" value="TRANSCRIPTIONAL DUAL REGULATOR HCAR-RELATED"/>
    <property type="match status" value="1"/>
</dbReference>
<dbReference type="PROSITE" id="PS50931">
    <property type="entry name" value="HTH_LYSR"/>
    <property type="match status" value="1"/>
</dbReference>
<protein>
    <submittedName>
        <fullName evidence="6">DNA-binding transcriptional LysR family regulator</fullName>
    </submittedName>
</protein>
<dbReference type="InterPro" id="IPR036390">
    <property type="entry name" value="WH_DNA-bd_sf"/>
</dbReference>
<dbReference type="GO" id="GO:0032993">
    <property type="term" value="C:protein-DNA complex"/>
    <property type="evidence" value="ECO:0007669"/>
    <property type="project" value="TreeGrafter"/>
</dbReference>
<dbReference type="PANTHER" id="PTHR30346:SF30">
    <property type="entry name" value="SMALL NEUTRAL PROTEASE REGULATORY PROTEIN"/>
    <property type="match status" value="1"/>
</dbReference>
<keyword evidence="3 6" id="KW-0238">DNA-binding</keyword>
<dbReference type="FunFam" id="1.10.10.10:FF:000001">
    <property type="entry name" value="LysR family transcriptional regulator"/>
    <property type="match status" value="1"/>
</dbReference>
<evidence type="ECO:0000256" key="2">
    <source>
        <dbReference type="ARBA" id="ARBA00023015"/>
    </source>
</evidence>
<dbReference type="InterPro" id="IPR037410">
    <property type="entry name" value="BudR_PBP2"/>
</dbReference>
<reference evidence="6 7" key="1">
    <citation type="submission" date="2019-06" db="EMBL/GenBank/DDBJ databases">
        <title>Genomic Encyclopedia of Type Strains, Phase IV (KMG-V): Genome sequencing to study the core and pangenomes of soil and plant-associated prokaryotes.</title>
        <authorList>
            <person name="Whitman W."/>
        </authorList>
    </citation>
    <scope>NUCLEOTIDE SEQUENCE [LARGE SCALE GENOMIC DNA]</scope>
    <source>
        <strain evidence="6 7">BR 11880</strain>
    </source>
</reference>
<evidence type="ECO:0000313" key="7">
    <source>
        <dbReference type="Proteomes" id="UP000319859"/>
    </source>
</evidence>
<dbReference type="AlphaFoldDB" id="A0A560F0D4"/>
<dbReference type="OrthoDB" id="9811588at2"/>
<sequence>MELRHIRYFLAVAEEGNFTRAAARLGIGQPPLSQQIKDLEREVGAPLFHRVPHGAELTEAGRAFLDRVRPFPALAQQALDGARRAARGELGSLRTGFTSSSAFNPAVAGAIRSFRRAYPEVDLGLVESNSVPLLAALEGGEVDIIFLRTDPPPGGPVQTRLLAVEPMVAVLPAGHPAAGTPVLDLGRLRDDPFILFPKGAGPSMFETTMAACRAAGFEPRLYQTAPQMSSIVNLVAAELGVSIMPASMSQVRVAGVVFLPLAPLPGIPQPTARLALAWRRGDTRVLVRNFINHAGPAVAEPQGTDETFPKPL</sequence>
<feature type="domain" description="HTH lysR-type" evidence="5">
    <location>
        <begin position="1"/>
        <end position="58"/>
    </location>
</feature>
<dbReference type="Gene3D" id="1.10.10.10">
    <property type="entry name" value="Winged helix-like DNA-binding domain superfamily/Winged helix DNA-binding domain"/>
    <property type="match status" value="1"/>
</dbReference>
<comment type="caution">
    <text evidence="6">The sequence shown here is derived from an EMBL/GenBank/DDBJ whole genome shotgun (WGS) entry which is preliminary data.</text>
</comment>
<keyword evidence="4" id="KW-0804">Transcription</keyword>
<dbReference type="Pfam" id="PF00126">
    <property type="entry name" value="HTH_1"/>
    <property type="match status" value="1"/>
</dbReference>
<dbReference type="SUPFAM" id="SSF46785">
    <property type="entry name" value="Winged helix' DNA-binding domain"/>
    <property type="match status" value="1"/>
</dbReference>
<dbReference type="InterPro" id="IPR036388">
    <property type="entry name" value="WH-like_DNA-bd_sf"/>
</dbReference>
<dbReference type="CDD" id="cd08451">
    <property type="entry name" value="PBP2_BudR"/>
    <property type="match status" value="1"/>
</dbReference>
<dbReference type="InterPro" id="IPR000847">
    <property type="entry name" value="LysR_HTH_N"/>
</dbReference>